<feature type="domain" description="DUF4382" evidence="1">
    <location>
        <begin position="34"/>
        <end position="178"/>
    </location>
</feature>
<dbReference type="Proteomes" id="UP000313645">
    <property type="component" value="Unassembled WGS sequence"/>
</dbReference>
<evidence type="ECO:0000259" key="1">
    <source>
        <dbReference type="Pfam" id="PF14321"/>
    </source>
</evidence>
<dbReference type="InterPro" id="IPR025491">
    <property type="entry name" value="DUF4382"/>
</dbReference>
<protein>
    <submittedName>
        <fullName evidence="2">DUF4382 domain-containing protein</fullName>
    </submittedName>
</protein>
<sequence length="299" mass="31879">MHKRKWLFVAMATALAGLGGCEWEFGTIGSDKEGSLTLKLADAPVDDLTAVVITVKGVELKPSDGDSFTVDFDNPQPINLLDLQNGDVETLLNDESVPADSYEWVRLILSQQSSDQYATGDNGGTYGLVIPSGDQSGLKVNAGFSVADNKSVSMTLDFDVRKSVVAPTLNPSTYFLKPVLRLVDDDNVGSISGTVDESTILQTHCTSVGDFAGLVYVYEGADVEPDDLGGATEPVAAVPVTDRINPGTFRYKASLLNEGDYTVSYSCGKDDVEANESLSFLDPVNVEVEAGDDTDLDLE</sequence>
<dbReference type="EMBL" id="SJDL01000039">
    <property type="protein sequence ID" value="TBW49670.1"/>
    <property type="molecule type" value="Genomic_DNA"/>
</dbReference>
<evidence type="ECO:0000313" key="3">
    <source>
        <dbReference type="Proteomes" id="UP000313645"/>
    </source>
</evidence>
<gene>
    <name evidence="2" type="ORF">EZI54_19300</name>
</gene>
<dbReference type="Pfam" id="PF14321">
    <property type="entry name" value="DUF4382"/>
    <property type="match status" value="1"/>
</dbReference>
<proteinExistence type="predicted"/>
<evidence type="ECO:0000313" key="2">
    <source>
        <dbReference type="EMBL" id="TBW49670.1"/>
    </source>
</evidence>
<organism evidence="2 3">
    <name type="scientific">Marinobacter halodurans</name>
    <dbReference type="NCBI Taxonomy" id="2528979"/>
    <lineage>
        <taxon>Bacteria</taxon>
        <taxon>Pseudomonadati</taxon>
        <taxon>Pseudomonadota</taxon>
        <taxon>Gammaproteobacteria</taxon>
        <taxon>Pseudomonadales</taxon>
        <taxon>Marinobacteraceae</taxon>
        <taxon>Marinobacter</taxon>
    </lineage>
</organism>
<keyword evidence="3" id="KW-1185">Reference proteome</keyword>
<accession>A0ABY1ZFK4</accession>
<dbReference type="PROSITE" id="PS51257">
    <property type="entry name" value="PROKAR_LIPOPROTEIN"/>
    <property type="match status" value="1"/>
</dbReference>
<name>A0ABY1ZFK4_9GAMM</name>
<dbReference type="RefSeq" id="WP_131483524.1">
    <property type="nucleotide sequence ID" value="NZ_SJDL01000039.1"/>
</dbReference>
<reference evidence="2 3" key="1">
    <citation type="submission" date="2019-02" db="EMBL/GenBank/DDBJ databases">
        <title>Marinobacter halodurans sp. nov., a marine bacterium isolated from sea tidal flat.</title>
        <authorList>
            <person name="Yoo Y."/>
            <person name="Lee D.W."/>
            <person name="Kim B.S."/>
            <person name="Kim J.-J."/>
        </authorList>
    </citation>
    <scope>NUCLEOTIDE SEQUENCE [LARGE SCALE GENOMIC DNA]</scope>
    <source>
        <strain evidence="2 3">YJ-S3-2</strain>
    </source>
</reference>
<comment type="caution">
    <text evidence="2">The sequence shown here is derived from an EMBL/GenBank/DDBJ whole genome shotgun (WGS) entry which is preliminary data.</text>
</comment>